<dbReference type="SMART" id="SM00530">
    <property type="entry name" value="HTH_XRE"/>
    <property type="match status" value="1"/>
</dbReference>
<dbReference type="Gene3D" id="1.10.260.40">
    <property type="entry name" value="lambda repressor-like DNA-binding domains"/>
    <property type="match status" value="1"/>
</dbReference>
<organism evidence="3 4">
    <name type="scientific">Faecalibacterium prausnitzii</name>
    <dbReference type="NCBI Taxonomy" id="853"/>
    <lineage>
        <taxon>Bacteria</taxon>
        <taxon>Bacillati</taxon>
        <taxon>Bacillota</taxon>
        <taxon>Clostridia</taxon>
        <taxon>Eubacteriales</taxon>
        <taxon>Oscillospiraceae</taxon>
        <taxon>Faecalibacterium</taxon>
    </lineage>
</organism>
<gene>
    <name evidence="3" type="primary">xre_1</name>
    <name evidence="3" type="ORF">FPPS064S07_02023</name>
</gene>
<dbReference type="PROSITE" id="PS50943">
    <property type="entry name" value="HTH_CROC1"/>
    <property type="match status" value="1"/>
</dbReference>
<dbReference type="SUPFAM" id="SSF47413">
    <property type="entry name" value="lambda repressor-like DNA-binding domains"/>
    <property type="match status" value="1"/>
</dbReference>
<dbReference type="GO" id="GO:0003677">
    <property type="term" value="F:DNA binding"/>
    <property type="evidence" value="ECO:0007669"/>
    <property type="project" value="UniProtKB-KW"/>
</dbReference>
<dbReference type="EMBL" id="CABHMY010000022">
    <property type="protein sequence ID" value="VUW92934.1"/>
    <property type="molecule type" value="Genomic_DNA"/>
</dbReference>
<accession>A0A564SCS3</accession>
<evidence type="ECO:0000313" key="3">
    <source>
        <dbReference type="EMBL" id="VUW92934.1"/>
    </source>
</evidence>
<evidence type="ECO:0000313" key="4">
    <source>
        <dbReference type="Proteomes" id="UP000406184"/>
    </source>
</evidence>
<dbReference type="InterPro" id="IPR001387">
    <property type="entry name" value="Cro/C1-type_HTH"/>
</dbReference>
<protein>
    <submittedName>
        <fullName evidence="3">HTH-type transcriptional regulator Xre</fullName>
    </submittedName>
</protein>
<evidence type="ECO:0000256" key="1">
    <source>
        <dbReference type="ARBA" id="ARBA00023125"/>
    </source>
</evidence>
<dbReference type="PANTHER" id="PTHR46558:SF11">
    <property type="entry name" value="HTH-TYPE TRANSCRIPTIONAL REGULATOR XRE"/>
    <property type="match status" value="1"/>
</dbReference>
<dbReference type="AlphaFoldDB" id="A0A564SCS3"/>
<dbReference type="RefSeq" id="WP_158397908.1">
    <property type="nucleotide sequence ID" value="NZ_CABHMY010000022.1"/>
</dbReference>
<name>A0A564SCS3_9FIRM</name>
<evidence type="ECO:0000259" key="2">
    <source>
        <dbReference type="PROSITE" id="PS50943"/>
    </source>
</evidence>
<keyword evidence="4" id="KW-1185">Reference proteome</keyword>
<dbReference type="Pfam" id="PF01381">
    <property type="entry name" value="HTH_3"/>
    <property type="match status" value="1"/>
</dbReference>
<dbReference type="PANTHER" id="PTHR46558">
    <property type="entry name" value="TRACRIPTIONAL REGULATORY PROTEIN-RELATED-RELATED"/>
    <property type="match status" value="1"/>
</dbReference>
<dbReference type="InterPro" id="IPR010982">
    <property type="entry name" value="Lambda_DNA-bd_dom_sf"/>
</dbReference>
<proteinExistence type="predicted"/>
<dbReference type="Proteomes" id="UP000406184">
    <property type="component" value="Unassembled WGS sequence"/>
</dbReference>
<keyword evidence="1" id="KW-0238">DNA-binding</keyword>
<reference evidence="3 4" key="1">
    <citation type="submission" date="2019-07" db="EMBL/GenBank/DDBJ databases">
        <authorList>
            <person name="Hibberd C M."/>
            <person name="Gehrig L. J."/>
            <person name="Chang H.-W."/>
            <person name="Venkatesh S."/>
        </authorList>
    </citation>
    <scope>NUCLEOTIDE SEQUENCE [LARGE SCALE GENOMIC DNA]</scope>
    <source>
        <strain evidence="3">Faecalibacterium_prausnitzii_JG_BgPS064</strain>
    </source>
</reference>
<dbReference type="CDD" id="cd00093">
    <property type="entry name" value="HTH_XRE"/>
    <property type="match status" value="1"/>
</dbReference>
<feature type="domain" description="HTH cro/C1-type" evidence="2">
    <location>
        <begin position="6"/>
        <end position="60"/>
    </location>
</feature>
<sequence>MFGDILRELRKDFRMTQAELAEKLSLSPLTISAYECGRSVPDDTTKVKIARIFNVSLDYLLGLIREPFPYERSANTLLLPVDFTSEDTEKVQEYIQFLEYQKKNLSSK</sequence>